<dbReference type="SUPFAM" id="SSF158745">
    <property type="entry name" value="LanC-like"/>
    <property type="match status" value="1"/>
</dbReference>
<dbReference type="InterPro" id="IPR007822">
    <property type="entry name" value="LANC-like"/>
</dbReference>
<name>A0ABS5IS00_9BACT</name>
<keyword evidence="2" id="KW-1185">Reference proteome</keyword>
<comment type="caution">
    <text evidence="1">The sequence shown here is derived from an EMBL/GenBank/DDBJ whole genome shotgun (WGS) entry which is preliminary data.</text>
</comment>
<evidence type="ECO:0000313" key="1">
    <source>
        <dbReference type="EMBL" id="MBS0025732.1"/>
    </source>
</evidence>
<dbReference type="SMART" id="SM01260">
    <property type="entry name" value="LANC_like"/>
    <property type="match status" value="1"/>
</dbReference>
<proteinExistence type="predicted"/>
<dbReference type="EMBL" id="JAGTXB010000001">
    <property type="protein sequence ID" value="MBS0025732.1"/>
    <property type="molecule type" value="Genomic_DNA"/>
</dbReference>
<sequence length="391" mass="44769">MCDKIDLCIHQIEQSISSNRQLLSSVTIKDGIIGLSIFYFYYARYTGKAEHLQKVADYLETCFEGLEQHQLKDFELCDLVELGRYLLFLFRENLLEVETITAYLDEIDAFIKEVLQREIDNKNLNTVLGVIGAGHYFVEGNGLKDYSTELNDIIQLISTAAHVDSDGSIFWYFNSSHHGNLQVRRFGTTNGQAGIIFFLLRLYEHDFKREICADMIHKGLQNLIKYRLAEGYVRLYPFGSAPESQEPLQNLAYGDVGIGNVFYQCGELFDNDYYRREGIKIIENAARFRDDAQKYIKDAQLLHGAAGLLSIFNRYKQLIKSESISASSAHWLEEVLNFNKSTTPWAGFDTYYNGYSDHFQISFAYGISGIGIALIGHKLSLPSDYLIFFNY</sequence>
<protein>
    <recommendedName>
        <fullName evidence="3">Lanthionine synthetase C-like protein</fullName>
    </recommendedName>
</protein>
<evidence type="ECO:0000313" key="2">
    <source>
        <dbReference type="Proteomes" id="UP000676386"/>
    </source>
</evidence>
<reference evidence="1 2" key="1">
    <citation type="submission" date="2021-04" db="EMBL/GenBank/DDBJ databases">
        <title>Chitinophaga sp. nov., isolated from the rhizosphere soil.</title>
        <authorList>
            <person name="He S."/>
        </authorList>
    </citation>
    <scope>NUCLEOTIDE SEQUENCE [LARGE SCALE GENOMIC DNA]</scope>
    <source>
        <strain evidence="1 2">2R12</strain>
    </source>
</reference>
<dbReference type="Proteomes" id="UP000676386">
    <property type="component" value="Unassembled WGS sequence"/>
</dbReference>
<organism evidence="1 2">
    <name type="scientific">Chitinophaga hostae</name>
    <dbReference type="NCBI Taxonomy" id="2831022"/>
    <lineage>
        <taxon>Bacteria</taxon>
        <taxon>Pseudomonadati</taxon>
        <taxon>Bacteroidota</taxon>
        <taxon>Chitinophagia</taxon>
        <taxon>Chitinophagales</taxon>
        <taxon>Chitinophagaceae</taxon>
        <taxon>Chitinophaga</taxon>
    </lineage>
</organism>
<dbReference type="RefSeq" id="WP_211970753.1">
    <property type="nucleotide sequence ID" value="NZ_CBFHAM010000066.1"/>
</dbReference>
<dbReference type="Gene3D" id="1.50.10.20">
    <property type="match status" value="1"/>
</dbReference>
<accession>A0ABS5IS00</accession>
<dbReference type="Pfam" id="PF05147">
    <property type="entry name" value="LANC_like"/>
    <property type="match status" value="1"/>
</dbReference>
<evidence type="ECO:0008006" key="3">
    <source>
        <dbReference type="Google" id="ProtNLM"/>
    </source>
</evidence>
<gene>
    <name evidence="1" type="ORF">KE626_00275</name>
</gene>